<dbReference type="KEGG" id="sage:EN72_01460"/>
<keyword evidence="1" id="KW-0175">Coiled coil</keyword>
<dbReference type="EMBL" id="MAWT01000001">
    <property type="protein sequence ID" value="OCM72841.1"/>
    <property type="molecule type" value="Genomic_DNA"/>
</dbReference>
<dbReference type="Proteomes" id="UP000093122">
    <property type="component" value="Unassembled WGS sequence"/>
</dbReference>
<sequence length="128" mass="15414">MVTVLDQNENKINSLKINLGKLEDNYHRENMEIEDKLYSLEDKKNELETYLQEVYEETSHLLRQNDSDGSTFMSLNRIIESYQMELIDEYENYKQTIIVQEENSRTQFLKDRVKLENDISSLEGRKYY</sequence>
<evidence type="ECO:0000313" key="6">
    <source>
        <dbReference type="Proteomes" id="UP000093122"/>
    </source>
</evidence>
<comment type="caution">
    <text evidence="4">The sequence shown here is derived from an EMBL/GenBank/DDBJ whole genome shotgun (WGS) entry which is preliminary data.</text>
</comment>
<proteinExistence type="predicted"/>
<gene>
    <name evidence="3" type="ORF">AX245_02375</name>
    <name evidence="4" type="ORF">C4618_12680</name>
    <name evidence="2" type="ORF">WA45_02680</name>
</gene>
<name>A0A0E1EJS1_STRAG</name>
<reference evidence="3 6" key="2">
    <citation type="journal article" date="2016" name="Sci. Rep.">
        <title>Serotype IV Streptococcus agalactiae ST-452 has arisen from large genomic recombination events between CC23 and the hypervirulent CC17 lineages.</title>
        <authorList>
            <person name="Campisi E."/>
            <person name="Rinaudo C.D."/>
            <person name="Donati C."/>
            <person name="Barucco M."/>
            <person name="Torricelli G."/>
            <person name="Edwards M.S."/>
            <person name="Baker C.J."/>
            <person name="Margarit I."/>
            <person name="Rosini R."/>
        </authorList>
    </citation>
    <scope>NUCLEOTIDE SEQUENCE [LARGE SCALE GENOMIC DNA]</scope>
    <source>
        <strain evidence="3 6">CZ-PW-140</strain>
    </source>
</reference>
<evidence type="ECO:0000313" key="2">
    <source>
        <dbReference type="EMBL" id="KLJ30473.1"/>
    </source>
</evidence>
<dbReference type="AlphaFoldDB" id="A0A0E1EJS1"/>
<reference evidence="4 7" key="3">
    <citation type="journal article" date="2018" name="Emerg. Microbes Infect.">
        <title>Phenotypic and molecular analysis of nontypeable Group B streptococci: identification of cps2a and hybrid cps2a/cps5 Group B streptococcal capsule gene clusters.</title>
        <authorList>
            <person name="Alhhazmi A."/>
            <person name="Tyrrell G.J."/>
        </authorList>
    </citation>
    <scope>NUCLEOTIDE SEQUENCE [LARGE SCALE GENOMIC DNA]</scope>
    <source>
        <strain evidence="4 7">PLGBS17</strain>
    </source>
</reference>
<organism evidence="4 7">
    <name type="scientific">Streptococcus agalactiae</name>
    <dbReference type="NCBI Taxonomy" id="1311"/>
    <lineage>
        <taxon>Bacteria</taxon>
        <taxon>Bacillati</taxon>
        <taxon>Bacillota</taxon>
        <taxon>Bacilli</taxon>
        <taxon>Lactobacillales</taxon>
        <taxon>Streptococcaceae</taxon>
        <taxon>Streptococcus</taxon>
    </lineage>
</organism>
<evidence type="ECO:0000313" key="5">
    <source>
        <dbReference type="Proteomes" id="UP000035174"/>
    </source>
</evidence>
<reference evidence="2 5" key="1">
    <citation type="journal article" date="2015" name="PLoS ONE">
        <title>Genomic analysis reveals the molecular basis for capsule loss in the group B streptococcus population.</title>
        <authorList>
            <consortium name="DEVANI Consortium"/>
            <person name="Rosini R."/>
            <person name="Campisi E."/>
            <person name="De Chiara M."/>
            <person name="Tettelin H."/>
            <person name="Rinaudo D."/>
            <person name="Toniolo C."/>
            <person name="Metruccio M."/>
            <person name="Guidotti S."/>
            <person name="Sorensen U.B."/>
            <person name="Kilian M."/>
            <person name="Ramirez M."/>
            <person name="Janulczyk R."/>
            <person name="Donati C."/>
            <person name="Grandi G."/>
            <person name="Margarit I."/>
        </authorList>
    </citation>
    <scope>NUCLEOTIDE SEQUENCE [LARGE SCALE GENOMIC DNA]</scope>
    <source>
        <strain evidence="2 5">ES-PW-063</strain>
    </source>
</reference>
<dbReference type="Proteomes" id="UP000256718">
    <property type="component" value="Unassembled WGS sequence"/>
</dbReference>
<accession>A0A0E1EJS1</accession>
<feature type="coiled-coil region" evidence="1">
    <location>
        <begin position="5"/>
        <end position="57"/>
    </location>
</feature>
<evidence type="ECO:0000313" key="3">
    <source>
        <dbReference type="EMBL" id="OCM72841.1"/>
    </source>
</evidence>
<protein>
    <submittedName>
        <fullName evidence="4">Uncharacterized protein</fullName>
    </submittedName>
</protein>
<evidence type="ECO:0000256" key="1">
    <source>
        <dbReference type="SAM" id="Coils"/>
    </source>
</evidence>
<dbReference type="Proteomes" id="UP000035174">
    <property type="component" value="Unassembled WGS sequence"/>
</dbReference>
<evidence type="ECO:0000313" key="4">
    <source>
        <dbReference type="EMBL" id="RDY74802.1"/>
    </source>
</evidence>
<dbReference type="EMBL" id="LCVB01000015">
    <property type="protein sequence ID" value="KLJ30473.1"/>
    <property type="molecule type" value="Genomic_DNA"/>
</dbReference>
<dbReference type="EMBL" id="QHGZ01000256">
    <property type="protein sequence ID" value="RDY74802.1"/>
    <property type="molecule type" value="Genomic_DNA"/>
</dbReference>
<dbReference type="RefSeq" id="WP_000259069.1">
    <property type="nucleotide sequence ID" value="NZ_AP018935.1"/>
</dbReference>
<evidence type="ECO:0000313" key="7">
    <source>
        <dbReference type="Proteomes" id="UP000256718"/>
    </source>
</evidence>